<evidence type="ECO:0000313" key="1">
    <source>
        <dbReference type="EMBL" id="EDO26081.1"/>
    </source>
</evidence>
<dbReference type="InParanoid" id="A7TCX8"/>
<protein>
    <submittedName>
        <fullName evidence="1">Uncharacterized protein</fullName>
    </submittedName>
</protein>
<feature type="non-terminal residue" evidence="1">
    <location>
        <position position="1"/>
    </location>
</feature>
<dbReference type="PhylomeDB" id="A7TCX8"/>
<feature type="non-terminal residue" evidence="1">
    <location>
        <position position="77"/>
    </location>
</feature>
<reference evidence="1 2" key="1">
    <citation type="journal article" date="2007" name="Science">
        <title>Sea anemone genome reveals ancestral eumetazoan gene repertoire and genomic organization.</title>
        <authorList>
            <person name="Putnam N.H."/>
            <person name="Srivastava M."/>
            <person name="Hellsten U."/>
            <person name="Dirks B."/>
            <person name="Chapman J."/>
            <person name="Salamov A."/>
            <person name="Terry A."/>
            <person name="Shapiro H."/>
            <person name="Lindquist E."/>
            <person name="Kapitonov V.V."/>
            <person name="Jurka J."/>
            <person name="Genikhovich G."/>
            <person name="Grigoriev I.V."/>
            <person name="Lucas S.M."/>
            <person name="Steele R.E."/>
            <person name="Finnerty J.R."/>
            <person name="Technau U."/>
            <person name="Martindale M.Q."/>
            <person name="Rokhsar D.S."/>
        </authorList>
    </citation>
    <scope>NUCLEOTIDE SEQUENCE [LARGE SCALE GENOMIC DNA]</scope>
    <source>
        <strain evidence="2">CH2 X CH6</strain>
    </source>
</reference>
<dbReference type="Proteomes" id="UP000001593">
    <property type="component" value="Unassembled WGS sequence"/>
</dbReference>
<keyword evidence="2" id="KW-1185">Reference proteome</keyword>
<dbReference type="EMBL" id="DS476903">
    <property type="protein sequence ID" value="EDO26081.1"/>
    <property type="molecule type" value="Genomic_DNA"/>
</dbReference>
<proteinExistence type="predicted"/>
<gene>
    <name evidence="1" type="ORF">NEMVEDRAFT_v1g48777</name>
</gene>
<organism evidence="1 2">
    <name type="scientific">Nematostella vectensis</name>
    <name type="common">Starlet sea anemone</name>
    <dbReference type="NCBI Taxonomy" id="45351"/>
    <lineage>
        <taxon>Eukaryota</taxon>
        <taxon>Metazoa</taxon>
        <taxon>Cnidaria</taxon>
        <taxon>Anthozoa</taxon>
        <taxon>Hexacorallia</taxon>
        <taxon>Actiniaria</taxon>
        <taxon>Edwardsiidae</taxon>
        <taxon>Nematostella</taxon>
    </lineage>
</organism>
<dbReference type="AlphaFoldDB" id="A7TCX8"/>
<dbReference type="HOGENOM" id="CLU_118269_2_0_1"/>
<dbReference type="OMA" id="KCVSHII"/>
<sequence>VQLEIMSIPNHKACGLYSCPTQLLKCVSHIISHPLALLLNMSVAQGTHPDKLKMSKIAPVFKADDELDPNNYRPISL</sequence>
<accession>A7TCX8</accession>
<evidence type="ECO:0000313" key="2">
    <source>
        <dbReference type="Proteomes" id="UP000001593"/>
    </source>
</evidence>
<name>A7TCX8_NEMVE</name>